<dbReference type="PANTHER" id="PTHR46401">
    <property type="entry name" value="GLYCOSYLTRANSFERASE WBBK-RELATED"/>
    <property type="match status" value="1"/>
</dbReference>
<evidence type="ECO:0000256" key="1">
    <source>
        <dbReference type="ARBA" id="ARBA00022679"/>
    </source>
</evidence>
<dbReference type="Gene3D" id="3.40.50.2000">
    <property type="entry name" value="Glycogen Phosphorylase B"/>
    <property type="match status" value="2"/>
</dbReference>
<name>H1Y0J3_9SPHI</name>
<dbReference type="Pfam" id="PF00534">
    <property type="entry name" value="Glycos_transf_1"/>
    <property type="match status" value="1"/>
</dbReference>
<dbReference type="GO" id="GO:0009103">
    <property type="term" value="P:lipopolysaccharide biosynthetic process"/>
    <property type="evidence" value="ECO:0007669"/>
    <property type="project" value="TreeGrafter"/>
</dbReference>
<gene>
    <name evidence="4" type="ORF">Mucpa_4370</name>
</gene>
<feature type="domain" description="Glycosyltransferase subfamily 4-like N-terminal" evidence="3">
    <location>
        <begin position="19"/>
        <end position="175"/>
    </location>
</feature>
<dbReference type="AlphaFoldDB" id="H1Y0J3"/>
<sequence length="388" mass="43653">MNIVLFSHPDFLNSQSMPRFAKMLADGMRERGHTVEIWQPTPKVYNLPVPKGLKKWAGYIDQYIVFPSEVKRKLKNYDRSTLFVFSDQALGPWVPLVASRKHVIHCHDFLAQRSAKGEIPQNPTRWSGKKYQSFIHHGYAAGKNFLSVSKKTQLDLHEFLPSKPKFSEVIYNGLNQSFVPGDKESARKEIEQNTGLKLNEGYILHVGGNQWYKNRAGIIEIYNAYRQLNNGNIPLLLMGESPDAFLVEKWNNSPFKENIHFLPGMSDHLVRRAYIGASVFLFPSLAEGFGWPIAEAMASGCMVITTDEAPMTEVAGGCAFLISVMPIESAAIAEWSAKSAKVLKDVLMLKEDERAEQISRGIKNATMFNAGLALDLIEQAYVKILTDE</sequence>
<feature type="domain" description="Glycosyl transferase family 1" evidence="2">
    <location>
        <begin position="187"/>
        <end position="316"/>
    </location>
</feature>
<evidence type="ECO:0000313" key="4">
    <source>
        <dbReference type="EMBL" id="EHQ28460.1"/>
    </source>
</evidence>
<dbReference type="SUPFAM" id="SSF53756">
    <property type="entry name" value="UDP-Glycosyltransferase/glycogen phosphorylase"/>
    <property type="match status" value="1"/>
</dbReference>
<dbReference type="Pfam" id="PF13439">
    <property type="entry name" value="Glyco_transf_4"/>
    <property type="match status" value="1"/>
</dbReference>
<proteinExistence type="predicted"/>
<evidence type="ECO:0000259" key="3">
    <source>
        <dbReference type="Pfam" id="PF13439"/>
    </source>
</evidence>
<dbReference type="InterPro" id="IPR001296">
    <property type="entry name" value="Glyco_trans_1"/>
</dbReference>
<dbReference type="PANTHER" id="PTHR46401:SF2">
    <property type="entry name" value="GLYCOSYLTRANSFERASE WBBK-RELATED"/>
    <property type="match status" value="1"/>
</dbReference>
<dbReference type="EMBL" id="CM001403">
    <property type="protein sequence ID" value="EHQ28460.1"/>
    <property type="molecule type" value="Genomic_DNA"/>
</dbReference>
<keyword evidence="1 4" id="KW-0808">Transferase</keyword>
<accession>H1Y0J3</accession>
<dbReference type="RefSeq" id="WP_008509295.1">
    <property type="nucleotide sequence ID" value="NZ_CM001403.1"/>
</dbReference>
<dbReference type="InterPro" id="IPR028098">
    <property type="entry name" value="Glyco_trans_4-like_N"/>
</dbReference>
<dbReference type="STRING" id="714943.Mucpa_4370"/>
<keyword evidence="5" id="KW-1185">Reference proteome</keyword>
<dbReference type="HOGENOM" id="CLU_009583_27_1_10"/>
<dbReference type="OrthoDB" id="9801609at2"/>
<reference evidence="4" key="1">
    <citation type="submission" date="2011-09" db="EMBL/GenBank/DDBJ databases">
        <title>The permanent draft genome of Mucilaginibacter paludis DSM 18603.</title>
        <authorList>
            <consortium name="US DOE Joint Genome Institute (JGI-PGF)"/>
            <person name="Lucas S."/>
            <person name="Han J."/>
            <person name="Lapidus A."/>
            <person name="Bruce D."/>
            <person name="Goodwin L."/>
            <person name="Pitluck S."/>
            <person name="Peters L."/>
            <person name="Kyrpides N."/>
            <person name="Mavromatis K."/>
            <person name="Ivanova N."/>
            <person name="Mikhailova N."/>
            <person name="Held B."/>
            <person name="Detter J.C."/>
            <person name="Tapia R."/>
            <person name="Han C."/>
            <person name="Land M."/>
            <person name="Hauser L."/>
            <person name="Markowitz V."/>
            <person name="Cheng J.-F."/>
            <person name="Hugenholtz P."/>
            <person name="Woyke T."/>
            <person name="Wu D."/>
            <person name="Tindall B."/>
            <person name="Brambilla E."/>
            <person name="Klenk H.-P."/>
            <person name="Eisen J.A."/>
        </authorList>
    </citation>
    <scope>NUCLEOTIDE SEQUENCE [LARGE SCALE GENOMIC DNA]</scope>
    <source>
        <strain evidence="4">DSM 18603</strain>
    </source>
</reference>
<organism evidence="4 5">
    <name type="scientific">Mucilaginibacter paludis DSM 18603</name>
    <dbReference type="NCBI Taxonomy" id="714943"/>
    <lineage>
        <taxon>Bacteria</taxon>
        <taxon>Pseudomonadati</taxon>
        <taxon>Bacteroidota</taxon>
        <taxon>Sphingobacteriia</taxon>
        <taxon>Sphingobacteriales</taxon>
        <taxon>Sphingobacteriaceae</taxon>
        <taxon>Mucilaginibacter</taxon>
    </lineage>
</organism>
<dbReference type="Proteomes" id="UP000002774">
    <property type="component" value="Chromosome"/>
</dbReference>
<evidence type="ECO:0000259" key="2">
    <source>
        <dbReference type="Pfam" id="PF00534"/>
    </source>
</evidence>
<dbReference type="GO" id="GO:0016757">
    <property type="term" value="F:glycosyltransferase activity"/>
    <property type="evidence" value="ECO:0007669"/>
    <property type="project" value="InterPro"/>
</dbReference>
<dbReference type="eggNOG" id="COG0438">
    <property type="taxonomic scope" value="Bacteria"/>
</dbReference>
<protein>
    <submittedName>
        <fullName evidence="4">Glycosyl transferase group 1</fullName>
    </submittedName>
</protein>
<evidence type="ECO:0000313" key="5">
    <source>
        <dbReference type="Proteomes" id="UP000002774"/>
    </source>
</evidence>